<dbReference type="Pfam" id="PF01926">
    <property type="entry name" value="MMR_HSR1"/>
    <property type="match status" value="1"/>
</dbReference>
<feature type="compositionally biased region" description="Basic and acidic residues" evidence="2">
    <location>
        <begin position="793"/>
        <end position="806"/>
    </location>
</feature>
<dbReference type="OrthoDB" id="2611327at2759"/>
<dbReference type="AlphaFoldDB" id="A0A409WXW4"/>
<feature type="domain" description="G" evidence="3">
    <location>
        <begin position="456"/>
        <end position="539"/>
    </location>
</feature>
<evidence type="ECO:0000256" key="2">
    <source>
        <dbReference type="SAM" id="MobiDB-lite"/>
    </source>
</evidence>
<name>A0A409WXW4_9AGAR</name>
<dbReference type="InterPro" id="IPR027417">
    <property type="entry name" value="P-loop_NTPase"/>
</dbReference>
<comment type="caution">
    <text evidence="4">The sequence shown here is derived from an EMBL/GenBank/DDBJ whole genome shotgun (WGS) entry which is preliminary data.</text>
</comment>
<evidence type="ECO:0000313" key="4">
    <source>
        <dbReference type="EMBL" id="PPQ83322.1"/>
    </source>
</evidence>
<feature type="coiled-coil region" evidence="1">
    <location>
        <begin position="692"/>
        <end position="748"/>
    </location>
</feature>
<dbReference type="EMBL" id="NHTK01005044">
    <property type="protein sequence ID" value="PPQ83322.1"/>
    <property type="molecule type" value="Genomic_DNA"/>
</dbReference>
<feature type="region of interest" description="Disordered" evidence="2">
    <location>
        <begin position="753"/>
        <end position="821"/>
    </location>
</feature>
<evidence type="ECO:0000256" key="1">
    <source>
        <dbReference type="SAM" id="Coils"/>
    </source>
</evidence>
<protein>
    <recommendedName>
        <fullName evidence="3">G domain-containing protein</fullName>
    </recommendedName>
</protein>
<dbReference type="InParanoid" id="A0A409WXW4"/>
<sequence>MEEFRRREPKHLDQRPYIQGHIFLLIGPTGSGKSSVRVQDIDILIPALASNRYLGISKDQLEGVTQEPQGYHLINATWRTGEPIYLIDTPGLSDRKLSEVRVFSNLHSWLVKNGIGCINGILYFDRITDIRMSGTRWRAVSSLLQAVQKFDHESAGKSTLAMFHVTTMWDTLPTEGHWKKAERRFEELEKTMNDWHSLPNNALFLGKFLNTQTSALDILDMRNLSQVRGWPVHHLVKEEWTFQPCYLSSCLSSARFSAHLWRLLMDRIVTSNSQLHINSLELRESEYDDGIELMEALLHQRSDIADNLRAFTCDQVEFIRTHTQAQAGKAIFLMRERRDTFLQSDFGDISAHQDTSQVPYVSAYEESLSIQPSDICEEFMLDLILDVSQGMSIGIMIAADTHDTAPLDPQEDDVFETSNITIDGLISIERVDEIPVAKVRGLPVGSPDVMAYGYFVLLIGPTGSGKSSFVEAIGDTKTLGISKDQLEGVTQEVQAYQLMNTTWVNGDNIYLIDTPGLADEKISETRLFKLIRDWMKTKQIYTIHRILYFDRITDIRMSSSRWRSIETLIQAIQGFDQDSCGDVNTLAITHITTMWDTVINENQKRKTEVRFEEVKSSISEWHALPDTALHLGKFVNTQNSAISILDFHDLILIRGWKQWEPFQSTRNFSPDDMKHDAPSNKRFASFLYRTLLDRIRVTNEQLQLNSEELRGAERVAEREEVGQLSERRREMIEDLQRLEKDREDFVDMTSSIELEVPLDPSPIDDQDQNSVMDAPATDDPDDSRSTPQATTQIDDHSKIQGKHGDIDIPPPSKRSFRRKLRTLTSRLSRVFPP</sequence>
<evidence type="ECO:0000259" key="3">
    <source>
        <dbReference type="Pfam" id="PF01926"/>
    </source>
</evidence>
<gene>
    <name evidence="4" type="ORF">CVT24_000862</name>
</gene>
<reference evidence="4 5" key="1">
    <citation type="journal article" date="2018" name="Evol. Lett.">
        <title>Horizontal gene cluster transfer increased hallucinogenic mushroom diversity.</title>
        <authorList>
            <person name="Reynolds H.T."/>
            <person name="Vijayakumar V."/>
            <person name="Gluck-Thaler E."/>
            <person name="Korotkin H.B."/>
            <person name="Matheny P.B."/>
            <person name="Slot J.C."/>
        </authorList>
    </citation>
    <scope>NUCLEOTIDE SEQUENCE [LARGE SCALE GENOMIC DNA]</scope>
    <source>
        <strain evidence="4 5">2629</strain>
    </source>
</reference>
<dbReference type="SUPFAM" id="SSF52540">
    <property type="entry name" value="P-loop containing nucleoside triphosphate hydrolases"/>
    <property type="match status" value="2"/>
</dbReference>
<dbReference type="Proteomes" id="UP000284842">
    <property type="component" value="Unassembled WGS sequence"/>
</dbReference>
<dbReference type="GO" id="GO:0005525">
    <property type="term" value="F:GTP binding"/>
    <property type="evidence" value="ECO:0007669"/>
    <property type="project" value="InterPro"/>
</dbReference>
<accession>A0A409WXW4</accession>
<proteinExistence type="predicted"/>
<dbReference type="Gene3D" id="3.40.50.300">
    <property type="entry name" value="P-loop containing nucleotide triphosphate hydrolases"/>
    <property type="match status" value="2"/>
</dbReference>
<dbReference type="InterPro" id="IPR006073">
    <property type="entry name" value="GTP-bd"/>
</dbReference>
<keyword evidence="1" id="KW-0175">Coiled coil</keyword>
<keyword evidence="5" id="KW-1185">Reference proteome</keyword>
<organism evidence="4 5">
    <name type="scientific">Panaeolus cyanescens</name>
    <dbReference type="NCBI Taxonomy" id="181874"/>
    <lineage>
        <taxon>Eukaryota</taxon>
        <taxon>Fungi</taxon>
        <taxon>Dikarya</taxon>
        <taxon>Basidiomycota</taxon>
        <taxon>Agaricomycotina</taxon>
        <taxon>Agaricomycetes</taxon>
        <taxon>Agaricomycetidae</taxon>
        <taxon>Agaricales</taxon>
        <taxon>Agaricineae</taxon>
        <taxon>Galeropsidaceae</taxon>
        <taxon>Panaeolus</taxon>
    </lineage>
</organism>
<evidence type="ECO:0000313" key="5">
    <source>
        <dbReference type="Proteomes" id="UP000284842"/>
    </source>
</evidence>